<gene>
    <name evidence="1" type="ORF">E0H58_01465</name>
</gene>
<name>A0ABY2ADR5_9ACTN</name>
<sequence length="135" mass="14187">MAWIHGKNTVVKVATADLSTYTDTSELPRTADSHDVTTYGNDAHRKAGGLLDGTFTMSGTYDNTAAVGPRGKLEPLLGTICAIIRQPEGTGASLPQDSFDALLTGYTETNAVADMVKWSASFEIDGDVDSTAQSA</sequence>
<evidence type="ECO:0000313" key="1">
    <source>
        <dbReference type="EMBL" id="TCC26725.1"/>
    </source>
</evidence>
<protein>
    <recommendedName>
        <fullName evidence="3">Tail tube protein</fullName>
    </recommendedName>
</protein>
<dbReference type="RefSeq" id="WP_131459382.1">
    <property type="nucleotide sequence ID" value="NZ_SJJY01000001.1"/>
</dbReference>
<organism evidence="1 2">
    <name type="scientific">Kribbella speibonae</name>
    <dbReference type="NCBI Taxonomy" id="1572660"/>
    <lineage>
        <taxon>Bacteria</taxon>
        <taxon>Bacillati</taxon>
        <taxon>Actinomycetota</taxon>
        <taxon>Actinomycetes</taxon>
        <taxon>Propionibacteriales</taxon>
        <taxon>Kribbellaceae</taxon>
        <taxon>Kribbella</taxon>
    </lineage>
</organism>
<proteinExistence type="predicted"/>
<accession>A0ABY2ADR5</accession>
<keyword evidence="2" id="KW-1185">Reference proteome</keyword>
<comment type="caution">
    <text evidence="1">The sequence shown here is derived from an EMBL/GenBank/DDBJ whole genome shotgun (WGS) entry which is preliminary data.</text>
</comment>
<dbReference type="Proteomes" id="UP000292385">
    <property type="component" value="Unassembled WGS sequence"/>
</dbReference>
<dbReference type="EMBL" id="SJJY01000001">
    <property type="protein sequence ID" value="TCC26725.1"/>
    <property type="molecule type" value="Genomic_DNA"/>
</dbReference>
<evidence type="ECO:0008006" key="3">
    <source>
        <dbReference type="Google" id="ProtNLM"/>
    </source>
</evidence>
<evidence type="ECO:0000313" key="2">
    <source>
        <dbReference type="Proteomes" id="UP000292385"/>
    </source>
</evidence>
<reference evidence="1 2" key="1">
    <citation type="submission" date="2019-02" db="EMBL/GenBank/DDBJ databases">
        <title>Kribbella capetownensis sp. nov. and Kribbella speibonae sp. nov., isolated from soil.</title>
        <authorList>
            <person name="Curtis S.M."/>
            <person name="Norton I."/>
            <person name="Everest G.J."/>
            <person name="Meyers P.R."/>
        </authorList>
    </citation>
    <scope>NUCLEOTIDE SEQUENCE [LARGE SCALE GENOMIC DNA]</scope>
    <source>
        <strain evidence="1 2">SK5</strain>
    </source>
</reference>